<dbReference type="InterPro" id="IPR002582">
    <property type="entry name" value="ACPS"/>
</dbReference>
<dbReference type="RefSeq" id="WP_069366047.1">
    <property type="nucleotide sequence ID" value="NZ_CP012502.1"/>
</dbReference>
<dbReference type="Proteomes" id="UP000094463">
    <property type="component" value="Chromosome"/>
</dbReference>
<comment type="similarity">
    <text evidence="8">Belongs to the P-Pant transferase superfamily. AcpS family.</text>
</comment>
<dbReference type="NCBIfam" id="TIGR00556">
    <property type="entry name" value="pantethn_trn"/>
    <property type="match status" value="1"/>
</dbReference>
<evidence type="ECO:0000256" key="5">
    <source>
        <dbReference type="ARBA" id="ARBA00022842"/>
    </source>
</evidence>
<dbReference type="HAMAP" id="MF_00101">
    <property type="entry name" value="AcpS"/>
    <property type="match status" value="1"/>
</dbReference>
<keyword evidence="3 8" id="KW-0479">Metal-binding</keyword>
<dbReference type="InterPro" id="IPR008278">
    <property type="entry name" value="4-PPantetheinyl_Trfase_dom"/>
</dbReference>
<evidence type="ECO:0000256" key="8">
    <source>
        <dbReference type="HAMAP-Rule" id="MF_00101"/>
    </source>
</evidence>
<evidence type="ECO:0000256" key="6">
    <source>
        <dbReference type="ARBA" id="ARBA00023098"/>
    </source>
</evidence>
<evidence type="ECO:0000313" key="11">
    <source>
        <dbReference type="Proteomes" id="UP000094463"/>
    </source>
</evidence>
<feature type="binding site" evidence="8">
    <location>
        <position position="59"/>
    </location>
    <ligand>
        <name>Mg(2+)</name>
        <dbReference type="ChEBI" id="CHEBI:18420"/>
    </ligand>
</feature>
<dbReference type="EC" id="2.7.8.7" evidence="8"/>
<keyword evidence="8" id="KW-0963">Cytoplasm</keyword>
<accession>A0A1D7QYR3</accession>
<dbReference type="GO" id="GO:0005737">
    <property type="term" value="C:cytoplasm"/>
    <property type="evidence" value="ECO:0007669"/>
    <property type="project" value="UniProtKB-SubCell"/>
</dbReference>
<dbReference type="GO" id="GO:0000287">
    <property type="term" value="F:magnesium ion binding"/>
    <property type="evidence" value="ECO:0007669"/>
    <property type="project" value="UniProtKB-UniRule"/>
</dbReference>
<comment type="cofactor">
    <cofactor evidence="8">
        <name>Mg(2+)</name>
        <dbReference type="ChEBI" id="CHEBI:18420"/>
    </cofactor>
</comment>
<keyword evidence="11" id="KW-1185">Reference proteome</keyword>
<evidence type="ECO:0000256" key="1">
    <source>
        <dbReference type="ARBA" id="ARBA00022516"/>
    </source>
</evidence>
<protein>
    <recommendedName>
        <fullName evidence="8">Holo-[acyl-carrier-protein] synthase</fullName>
        <shortName evidence="8">Holo-ACP synthase</shortName>
        <ecNumber evidence="8">2.7.8.7</ecNumber>
    </recommendedName>
    <alternativeName>
        <fullName evidence="8">4'-phosphopantetheinyl transferase AcpS</fullName>
    </alternativeName>
</protein>
<dbReference type="OrthoDB" id="517356at2"/>
<organism evidence="10 11">
    <name type="scientific">Salisediminibacterium beveridgei</name>
    <dbReference type="NCBI Taxonomy" id="632773"/>
    <lineage>
        <taxon>Bacteria</taxon>
        <taxon>Bacillati</taxon>
        <taxon>Bacillota</taxon>
        <taxon>Bacilli</taxon>
        <taxon>Bacillales</taxon>
        <taxon>Bacillaceae</taxon>
        <taxon>Salisediminibacterium</taxon>
    </lineage>
</organism>
<dbReference type="InterPro" id="IPR004568">
    <property type="entry name" value="Ppantetheine-prot_Trfase_dom"/>
</dbReference>
<dbReference type="EMBL" id="CP012502">
    <property type="protein sequence ID" value="AOM84140.1"/>
    <property type="molecule type" value="Genomic_DNA"/>
</dbReference>
<evidence type="ECO:0000313" key="10">
    <source>
        <dbReference type="EMBL" id="AOM84140.1"/>
    </source>
</evidence>
<proteinExistence type="inferred from homology"/>
<evidence type="ECO:0000256" key="2">
    <source>
        <dbReference type="ARBA" id="ARBA00022679"/>
    </source>
</evidence>
<reference evidence="10 11" key="1">
    <citation type="submission" date="2015-08" db="EMBL/GenBank/DDBJ databases">
        <title>The complete genome sequence of Bacillus beveridgei MLTeJB.</title>
        <authorList>
            <person name="Hanson T.E."/>
            <person name="Mesa C."/>
            <person name="Basesman S.M."/>
            <person name="Oremland R.S."/>
        </authorList>
    </citation>
    <scope>NUCLEOTIDE SEQUENCE [LARGE SCALE GENOMIC DNA]</scope>
    <source>
        <strain evidence="10 11">MLTeJB</strain>
    </source>
</reference>
<sequence length="123" mass="13508">MIIGIGLDIVEIERVGKLLERQPRFHQRVLTDREQEKMATLPTAKRRLEYLAGRYAVKEAFAKAKGSGIGKALSFQDIETRNLSGGQPTITSRMLGDDEAAFASITHSAQVAAAQVIIEKVGR</sequence>
<keyword evidence="5 8" id="KW-0460">Magnesium</keyword>
<dbReference type="Gene3D" id="3.90.470.20">
    <property type="entry name" value="4'-phosphopantetheinyl transferase domain"/>
    <property type="match status" value="1"/>
</dbReference>
<keyword evidence="4 8" id="KW-0276">Fatty acid metabolism</keyword>
<dbReference type="AlphaFoldDB" id="A0A1D7QYR3"/>
<keyword evidence="7 8" id="KW-0275">Fatty acid biosynthesis</keyword>
<dbReference type="GO" id="GO:0006633">
    <property type="term" value="P:fatty acid biosynthetic process"/>
    <property type="evidence" value="ECO:0007669"/>
    <property type="project" value="UniProtKB-UniRule"/>
</dbReference>
<dbReference type="STRING" id="632773.BBEV_2815"/>
<gene>
    <name evidence="8 10" type="primary">acpS</name>
    <name evidence="10" type="ORF">BBEV_2815</name>
</gene>
<evidence type="ECO:0000256" key="4">
    <source>
        <dbReference type="ARBA" id="ARBA00022832"/>
    </source>
</evidence>
<comment type="subcellular location">
    <subcellularLocation>
        <location evidence="8">Cytoplasm</location>
    </subcellularLocation>
</comment>
<dbReference type="SUPFAM" id="SSF56214">
    <property type="entry name" value="4'-phosphopantetheinyl transferase"/>
    <property type="match status" value="1"/>
</dbReference>
<feature type="binding site" evidence="8">
    <location>
        <position position="8"/>
    </location>
    <ligand>
        <name>Mg(2+)</name>
        <dbReference type="ChEBI" id="CHEBI:18420"/>
    </ligand>
</feature>
<comment type="catalytic activity">
    <reaction evidence="8">
        <text>apo-[ACP] + CoA = holo-[ACP] + adenosine 3',5'-bisphosphate + H(+)</text>
        <dbReference type="Rhea" id="RHEA:12068"/>
        <dbReference type="Rhea" id="RHEA-COMP:9685"/>
        <dbReference type="Rhea" id="RHEA-COMP:9690"/>
        <dbReference type="ChEBI" id="CHEBI:15378"/>
        <dbReference type="ChEBI" id="CHEBI:29999"/>
        <dbReference type="ChEBI" id="CHEBI:57287"/>
        <dbReference type="ChEBI" id="CHEBI:58343"/>
        <dbReference type="ChEBI" id="CHEBI:64479"/>
        <dbReference type="EC" id="2.7.8.7"/>
    </reaction>
</comment>
<comment type="function">
    <text evidence="8">Transfers the 4'-phosphopantetheine moiety from coenzyme A to a Ser of acyl-carrier-protein.</text>
</comment>
<dbReference type="InterPro" id="IPR037143">
    <property type="entry name" value="4-PPantetheinyl_Trfase_dom_sf"/>
</dbReference>
<feature type="domain" description="4'-phosphopantetheinyl transferase" evidence="9">
    <location>
        <begin position="4"/>
        <end position="107"/>
    </location>
</feature>
<evidence type="ECO:0000259" key="9">
    <source>
        <dbReference type="Pfam" id="PF01648"/>
    </source>
</evidence>
<evidence type="ECO:0000256" key="7">
    <source>
        <dbReference type="ARBA" id="ARBA00023160"/>
    </source>
</evidence>
<keyword evidence="6 8" id="KW-0443">Lipid metabolism</keyword>
<evidence type="ECO:0000256" key="3">
    <source>
        <dbReference type="ARBA" id="ARBA00022723"/>
    </source>
</evidence>
<keyword evidence="1 8" id="KW-0444">Lipid biosynthesis</keyword>
<dbReference type="NCBIfam" id="TIGR00516">
    <property type="entry name" value="acpS"/>
    <property type="match status" value="1"/>
</dbReference>
<dbReference type="KEGG" id="bbev:BBEV_2815"/>
<name>A0A1D7QYR3_9BACI</name>
<dbReference type="Pfam" id="PF01648">
    <property type="entry name" value="ACPS"/>
    <property type="match status" value="1"/>
</dbReference>
<dbReference type="GO" id="GO:0008897">
    <property type="term" value="F:holo-[acyl-carrier-protein] synthase activity"/>
    <property type="evidence" value="ECO:0007669"/>
    <property type="project" value="UniProtKB-UniRule"/>
</dbReference>
<keyword evidence="2 8" id="KW-0808">Transferase</keyword>